<keyword evidence="2" id="KW-0472">Membrane</keyword>
<name>A0ABS8PH33_9PSEU</name>
<feature type="compositionally biased region" description="Basic and acidic residues" evidence="1">
    <location>
        <begin position="1"/>
        <end position="11"/>
    </location>
</feature>
<organism evidence="5 6">
    <name type="scientific">Actinomycetospora endophytica</name>
    <dbReference type="NCBI Taxonomy" id="2291215"/>
    <lineage>
        <taxon>Bacteria</taxon>
        <taxon>Bacillati</taxon>
        <taxon>Actinomycetota</taxon>
        <taxon>Actinomycetes</taxon>
        <taxon>Pseudonocardiales</taxon>
        <taxon>Pseudonocardiaceae</taxon>
        <taxon>Actinomycetospora</taxon>
    </lineage>
</organism>
<keyword evidence="2" id="KW-1133">Transmembrane helix</keyword>
<evidence type="ECO:0000256" key="1">
    <source>
        <dbReference type="SAM" id="MobiDB-lite"/>
    </source>
</evidence>
<feature type="domain" description="Alpha/beta-hydrolase catalytic" evidence="3">
    <location>
        <begin position="316"/>
        <end position="606"/>
    </location>
</feature>
<keyword evidence="6" id="KW-1185">Reference proteome</keyword>
<dbReference type="Pfam" id="PF15420">
    <property type="entry name" value="Abhydrolase_9_N"/>
    <property type="match status" value="1"/>
</dbReference>
<evidence type="ECO:0000259" key="3">
    <source>
        <dbReference type="Pfam" id="PF10081"/>
    </source>
</evidence>
<feature type="compositionally biased region" description="Polar residues" evidence="1">
    <location>
        <begin position="270"/>
        <end position="280"/>
    </location>
</feature>
<comment type="caution">
    <text evidence="5">The sequence shown here is derived from an EMBL/GenBank/DDBJ whole genome shotgun (WGS) entry which is preliminary data.</text>
</comment>
<feature type="transmembrane region" description="Helical" evidence="2">
    <location>
        <begin position="180"/>
        <end position="201"/>
    </location>
</feature>
<feature type="transmembrane region" description="Helical" evidence="2">
    <location>
        <begin position="222"/>
        <end position="251"/>
    </location>
</feature>
<keyword evidence="2" id="KW-0812">Transmembrane</keyword>
<dbReference type="EMBL" id="JAJNDB010000007">
    <property type="protein sequence ID" value="MCD2197242.1"/>
    <property type="molecule type" value="Genomic_DNA"/>
</dbReference>
<dbReference type="GO" id="GO:0016787">
    <property type="term" value="F:hydrolase activity"/>
    <property type="evidence" value="ECO:0007669"/>
    <property type="project" value="UniProtKB-KW"/>
</dbReference>
<dbReference type="RefSeq" id="WP_230739125.1">
    <property type="nucleotide sequence ID" value="NZ_JAJNDB010000007.1"/>
</dbReference>
<proteinExistence type="predicted"/>
<feature type="region of interest" description="Disordered" evidence="1">
    <location>
        <begin position="262"/>
        <end position="282"/>
    </location>
</feature>
<protein>
    <submittedName>
        <fullName evidence="5">Alpha/beta hydrolase</fullName>
    </submittedName>
</protein>
<feature type="transmembrane region" description="Helical" evidence="2">
    <location>
        <begin position="92"/>
        <end position="115"/>
    </location>
</feature>
<gene>
    <name evidence="5" type="ORF">LQ327_28105</name>
</gene>
<feature type="domain" description="Alpha/beta-hydrolase N-terminal" evidence="4">
    <location>
        <begin position="81"/>
        <end position="298"/>
    </location>
</feature>
<sequence length="615" mass="65672">MSETRVERDDPGPSPEPATGGTTTIDTPAPDGAPLHGPHPRPPAAHVVHRGPGPLDRRGLRWLRVDALGFTLAVATGALAMTPSLIPRTWWVQGLATGLSAAVGYGIGTSIWFLLRRTHRGVRLIAHARGWMPRRVRQSAWPILLAAAAVVVLVMLIAGARWQREIAVLVGIEPPGYLGYLRAAPTGVAVAAVPIALVRMIRHADHVLVRGLRRFTRLPRRIATVVAVVVLAVVIAAFANNVVLAGTLAVVDQAFSGVNDQTYPGFDQPQRPTRSGSPTSLAPWATLGKEGRRFVAAGRSGADLTAASGRPALDPIRAYVGLESAPDPQSRADLAVAELDREGAFSRGVVAVVTTTGTGWVDDPVADSLEAIWGGNSAMVATQYSYLPSWLSFLLDGPRAEEAGRLLIDAVHARIQAIPPGQPRPKMIVFGESLGSQGSEAAFTSLADVRANTDGVLWVGPPNTNRLWSQLVARRDPGTPEIRPTYSDGLVVRFAGGDATRTVSSTPSTPWIPPHVLYLQHPSDPVVWWSPDLIWSRPDWLVEPRGNDVLGAMSWYPVVTFWQVSIDLMNAVGVPPGHGHVYQGEILDGWAAVAAPPGWTPADTERARHVLAGDG</sequence>
<reference evidence="5 6" key="1">
    <citation type="submission" date="2021-11" db="EMBL/GenBank/DDBJ databases">
        <title>Draft genome sequence of Actinomycetospora sp. SF1 isolated from the rhizosphere soil.</title>
        <authorList>
            <person name="Duangmal K."/>
            <person name="Chantavorakit T."/>
        </authorList>
    </citation>
    <scope>NUCLEOTIDE SEQUENCE [LARGE SCALE GENOMIC DNA]</scope>
    <source>
        <strain evidence="5 6">TBRC 5722</strain>
    </source>
</reference>
<evidence type="ECO:0000256" key="2">
    <source>
        <dbReference type="SAM" id="Phobius"/>
    </source>
</evidence>
<dbReference type="Proteomes" id="UP001199469">
    <property type="component" value="Unassembled WGS sequence"/>
</dbReference>
<feature type="transmembrane region" description="Helical" evidence="2">
    <location>
        <begin position="67"/>
        <end position="86"/>
    </location>
</feature>
<dbReference type="InterPro" id="IPR027787">
    <property type="entry name" value="Alpha/beta-hydrolase_catalytic"/>
</dbReference>
<keyword evidence="5" id="KW-0378">Hydrolase</keyword>
<dbReference type="InterPro" id="IPR027788">
    <property type="entry name" value="Alpha/beta-hydrolase_N_dom"/>
</dbReference>
<accession>A0ABS8PH33</accession>
<evidence type="ECO:0000313" key="5">
    <source>
        <dbReference type="EMBL" id="MCD2197242.1"/>
    </source>
</evidence>
<feature type="region of interest" description="Disordered" evidence="1">
    <location>
        <begin position="1"/>
        <end position="51"/>
    </location>
</feature>
<dbReference type="Pfam" id="PF10081">
    <property type="entry name" value="Abhydrolase_9"/>
    <property type="match status" value="1"/>
</dbReference>
<feature type="transmembrane region" description="Helical" evidence="2">
    <location>
        <begin position="139"/>
        <end position="160"/>
    </location>
</feature>
<evidence type="ECO:0000259" key="4">
    <source>
        <dbReference type="Pfam" id="PF15420"/>
    </source>
</evidence>
<evidence type="ECO:0000313" key="6">
    <source>
        <dbReference type="Proteomes" id="UP001199469"/>
    </source>
</evidence>